<feature type="region of interest" description="Disordered" evidence="1">
    <location>
        <begin position="1"/>
        <end position="34"/>
    </location>
</feature>
<reference evidence="2" key="1">
    <citation type="submission" date="2019-04" db="EMBL/GenBank/DDBJ databases">
        <authorList>
            <person name="Alioto T."/>
            <person name="Alioto T."/>
        </authorList>
    </citation>
    <scope>NUCLEOTIDE SEQUENCE [LARGE SCALE GENOMIC DNA]</scope>
</reference>
<feature type="compositionally biased region" description="Basic and acidic residues" evidence="1">
    <location>
        <begin position="1"/>
        <end position="13"/>
    </location>
</feature>
<protein>
    <submittedName>
        <fullName evidence="2">Uncharacterized protein</fullName>
    </submittedName>
</protein>
<comment type="caution">
    <text evidence="2">The sequence shown here is derived from an EMBL/GenBank/DDBJ whole genome shotgun (WGS) entry which is preliminary data.</text>
</comment>
<dbReference type="EMBL" id="CABDUW010000427">
    <property type="protein sequence ID" value="VTJ68349.1"/>
    <property type="molecule type" value="Genomic_DNA"/>
</dbReference>
<keyword evidence="3" id="KW-1185">Reference proteome</keyword>
<evidence type="ECO:0000313" key="3">
    <source>
        <dbReference type="Proteomes" id="UP000335636"/>
    </source>
</evidence>
<proteinExistence type="predicted"/>
<organism evidence="2 3">
    <name type="scientific">Marmota monax</name>
    <name type="common">Woodchuck</name>
    <dbReference type="NCBI Taxonomy" id="9995"/>
    <lineage>
        <taxon>Eukaryota</taxon>
        <taxon>Metazoa</taxon>
        <taxon>Chordata</taxon>
        <taxon>Craniata</taxon>
        <taxon>Vertebrata</taxon>
        <taxon>Euteleostomi</taxon>
        <taxon>Mammalia</taxon>
        <taxon>Eutheria</taxon>
        <taxon>Euarchontoglires</taxon>
        <taxon>Glires</taxon>
        <taxon>Rodentia</taxon>
        <taxon>Sciuromorpha</taxon>
        <taxon>Sciuridae</taxon>
        <taxon>Xerinae</taxon>
        <taxon>Marmotini</taxon>
        <taxon>Marmota</taxon>
    </lineage>
</organism>
<gene>
    <name evidence="2" type="ORF">MONAX_5E003390</name>
</gene>
<evidence type="ECO:0000256" key="1">
    <source>
        <dbReference type="SAM" id="MobiDB-lite"/>
    </source>
</evidence>
<sequence>MRDRVSGGRERKPPHPLMGHHTQHGRPSLNGGGAPLHWQGGRRALVLKLLSADQWGAVRGGAIRVGWRAAGLAGPGWPWQSAVATLSSVFAAEFCSMLCRRQRFRVELWLS</sequence>
<dbReference type="Proteomes" id="UP000335636">
    <property type="component" value="Unassembled WGS sequence"/>
</dbReference>
<name>A0A5E4BHF3_MARMO</name>
<dbReference type="AlphaFoldDB" id="A0A5E4BHF3"/>
<evidence type="ECO:0000313" key="2">
    <source>
        <dbReference type="EMBL" id="VTJ68349.1"/>
    </source>
</evidence>
<accession>A0A5E4BHF3</accession>